<dbReference type="Proteomes" id="UP000239561">
    <property type="component" value="Unassembled WGS sequence"/>
</dbReference>
<accession>A0A2S7DAD8</accession>
<protein>
    <submittedName>
        <fullName evidence="1">Uncharacterized protein</fullName>
    </submittedName>
</protein>
<dbReference type="EMBL" id="MDED01000076">
    <property type="protein sequence ID" value="PPU70792.1"/>
    <property type="molecule type" value="Genomic_DNA"/>
</dbReference>
<proteinExistence type="predicted"/>
<dbReference type="AlphaFoldDB" id="A0A2S7DAD8"/>
<organism evidence="1 2">
    <name type="scientific">Xanthomonas cucurbitae</name>
    <dbReference type="NCBI Taxonomy" id="56453"/>
    <lineage>
        <taxon>Bacteria</taxon>
        <taxon>Pseudomonadati</taxon>
        <taxon>Pseudomonadota</taxon>
        <taxon>Gammaproteobacteria</taxon>
        <taxon>Lysobacterales</taxon>
        <taxon>Lysobacteraceae</taxon>
        <taxon>Xanthomonas</taxon>
    </lineage>
</organism>
<comment type="caution">
    <text evidence="1">The sequence shown here is derived from an EMBL/GenBank/DDBJ whole genome shotgun (WGS) entry which is preliminary data.</text>
</comment>
<dbReference type="RefSeq" id="WP_104605677.1">
    <property type="nucleotide sequence ID" value="NZ_CP082217.1"/>
</dbReference>
<evidence type="ECO:0000313" key="1">
    <source>
        <dbReference type="EMBL" id="PPU70792.1"/>
    </source>
</evidence>
<name>A0A2S7DAD8_9XANT</name>
<evidence type="ECO:0000313" key="2">
    <source>
        <dbReference type="Proteomes" id="UP000239561"/>
    </source>
</evidence>
<sequence>MDKKTKGSWLIHHTNKLQGITNQAGYDKTFLAGKAGILLSAISSNNHATLNNDRLNVLAQAANINTTFELPKLIEVLKQQQLVDTANGGVAVLGVTTAKTLQHTADIFDALMPGASEVASIALAEKASIEPVLSGNVSTELADFYKLATPDIQRLMSDADQIGFVDAEDLGAGQRLLFNGNLFRRETTRKIKAVLDSLSSAEQIKLNELTDTLKKRACVSTDYATQLLGEPLFKKVAHRGFVWVP</sequence>
<reference evidence="1 2" key="1">
    <citation type="submission" date="2016-08" db="EMBL/GenBank/DDBJ databases">
        <authorList>
            <person name="Seilhamer J.J."/>
        </authorList>
    </citation>
    <scope>NUCLEOTIDE SEQUENCE [LARGE SCALE GENOMIC DNA]</scope>
    <source>
        <strain evidence="1 2">CFBP2542</strain>
    </source>
</reference>
<gene>
    <name evidence="1" type="ORF">XcuCFBP2542_18475</name>
</gene>